<evidence type="ECO:0000313" key="3">
    <source>
        <dbReference type="EMBL" id="MBB5474709.1"/>
    </source>
</evidence>
<gene>
    <name evidence="2" type="ORF">CHO01_37050</name>
    <name evidence="3" type="ORF">HNR08_003445</name>
</gene>
<dbReference type="EMBL" id="JACHDN010000001">
    <property type="protein sequence ID" value="MBB5474709.1"/>
    <property type="molecule type" value="Genomic_DNA"/>
</dbReference>
<comment type="caution">
    <text evidence="2">The sequence shown here is derived from an EMBL/GenBank/DDBJ whole genome shotgun (WGS) entry which is preliminary data.</text>
</comment>
<dbReference type="AlphaFoldDB" id="A0A511FH39"/>
<accession>A0A511FH39</accession>
<dbReference type="Proteomes" id="UP000564629">
    <property type="component" value="Unassembled WGS sequence"/>
</dbReference>
<organism evidence="2 4">
    <name type="scientific">Cellulomonas hominis</name>
    <dbReference type="NCBI Taxonomy" id="156981"/>
    <lineage>
        <taxon>Bacteria</taxon>
        <taxon>Bacillati</taxon>
        <taxon>Actinomycetota</taxon>
        <taxon>Actinomycetes</taxon>
        <taxon>Micrococcales</taxon>
        <taxon>Cellulomonadaceae</taxon>
        <taxon>Cellulomonas</taxon>
    </lineage>
</organism>
<evidence type="ECO:0000313" key="4">
    <source>
        <dbReference type="Proteomes" id="UP000321723"/>
    </source>
</evidence>
<sequence>MTQPRVPAGRRAGGQFSAAAHDESPAELPAPGISWGEPEVKEWSWRGTDTRIETRRAHLDGEQLIRAQRSLNSCDPVRVELVHESNTDRSTEPPTVHASTRLRLRSGDRWAEVADEDALVDRLARVDLDAPWTPPLPKAVRDAIRQVDFRVVEERRDTEEYPTSIETVEVAGTGSEFDTRVRALLGVGTGTVHTRRETSENNLWGCETWETESQVVVSCAGASRTFETVAELFAALEALG</sequence>
<protein>
    <submittedName>
        <fullName evidence="2">Uncharacterized protein</fullName>
    </submittedName>
</protein>
<proteinExistence type="predicted"/>
<reference evidence="2 4" key="1">
    <citation type="submission" date="2019-07" db="EMBL/GenBank/DDBJ databases">
        <title>Whole genome shotgun sequence of Cellulomonas hominis NBRC 16055.</title>
        <authorList>
            <person name="Hosoyama A."/>
            <person name="Uohara A."/>
            <person name="Ohji S."/>
            <person name="Ichikawa N."/>
        </authorList>
    </citation>
    <scope>NUCLEOTIDE SEQUENCE [LARGE SCALE GENOMIC DNA]</scope>
    <source>
        <strain evidence="2 4">NBRC 16055</strain>
    </source>
</reference>
<reference evidence="3 5" key="2">
    <citation type="submission" date="2020-08" db="EMBL/GenBank/DDBJ databases">
        <title>Sequencing the genomes of 1000 actinobacteria strains.</title>
        <authorList>
            <person name="Klenk H.-P."/>
        </authorList>
    </citation>
    <scope>NUCLEOTIDE SEQUENCE [LARGE SCALE GENOMIC DNA]</scope>
    <source>
        <strain evidence="3 5">DSM 9581</strain>
    </source>
</reference>
<feature type="region of interest" description="Disordered" evidence="1">
    <location>
        <begin position="1"/>
        <end position="36"/>
    </location>
</feature>
<keyword evidence="4" id="KW-1185">Reference proteome</keyword>
<name>A0A511FH39_9CELL</name>
<dbReference type="EMBL" id="BJVQ01000088">
    <property type="protein sequence ID" value="GEL48589.1"/>
    <property type="molecule type" value="Genomic_DNA"/>
</dbReference>
<evidence type="ECO:0000313" key="2">
    <source>
        <dbReference type="EMBL" id="GEL48589.1"/>
    </source>
</evidence>
<dbReference type="Proteomes" id="UP000321723">
    <property type="component" value="Unassembled WGS sequence"/>
</dbReference>
<evidence type="ECO:0000256" key="1">
    <source>
        <dbReference type="SAM" id="MobiDB-lite"/>
    </source>
</evidence>
<dbReference type="RefSeq" id="WP_146840570.1">
    <property type="nucleotide sequence ID" value="NZ_BJVQ01000088.1"/>
</dbReference>
<evidence type="ECO:0000313" key="5">
    <source>
        <dbReference type="Proteomes" id="UP000564629"/>
    </source>
</evidence>